<sequence>MSNKIYFNTPSRFSLKRSLVNVSTRLHHTLARKHAIKTAKNLLLTPVRLKVKNPEPKGLIRGKVACSQGQLITYTLGSGPIWLITHGWSGSTSQFYPLMEHIAQQGFTALAFDYAGHGESEGKFGHLPAFVEALEVMADSCDEIVGVVAHSMGSAALLESKHQKFQAAPLLLVAPVLNYLENLMQTVSRSGFSMKLFNAVISELEQEYQYPLQKINPQQHLLDRKSATIIVHDPEDKFANYSVSQDIVNCSPWVNLVTANSYGHSRIMKSQEVMDSFDSLSKK</sequence>
<dbReference type="EMBL" id="VMKJ01000033">
    <property type="protein sequence ID" value="TVO34097.1"/>
    <property type="molecule type" value="Genomic_DNA"/>
</dbReference>
<keyword evidence="2" id="KW-0378">Hydrolase</keyword>
<evidence type="ECO:0000313" key="2">
    <source>
        <dbReference type="EMBL" id="TVO34097.1"/>
    </source>
</evidence>
<accession>A0A557P0D9</accession>
<gene>
    <name evidence="2" type="ORF">FOF44_14000</name>
</gene>
<dbReference type="Pfam" id="PF12146">
    <property type="entry name" value="Hydrolase_4"/>
    <property type="match status" value="1"/>
</dbReference>
<dbReference type="Gene3D" id="3.40.50.1820">
    <property type="entry name" value="alpha/beta hydrolase"/>
    <property type="match status" value="1"/>
</dbReference>
<dbReference type="SUPFAM" id="SSF53474">
    <property type="entry name" value="alpha/beta-Hydrolases"/>
    <property type="match status" value="1"/>
</dbReference>
<dbReference type="RefSeq" id="WP_144388796.1">
    <property type="nucleotide sequence ID" value="NZ_CANNCB010000026.1"/>
</dbReference>
<dbReference type="Proteomes" id="UP000319828">
    <property type="component" value="Unassembled WGS sequence"/>
</dbReference>
<evidence type="ECO:0000313" key="3">
    <source>
        <dbReference type="Proteomes" id="UP000319828"/>
    </source>
</evidence>
<dbReference type="InterPro" id="IPR022742">
    <property type="entry name" value="Hydrolase_4"/>
</dbReference>
<comment type="caution">
    <text evidence="2">The sequence shown here is derived from an EMBL/GenBank/DDBJ whole genome shotgun (WGS) entry which is preliminary data.</text>
</comment>
<dbReference type="AlphaFoldDB" id="A0A557P0D9"/>
<proteinExistence type="predicted"/>
<dbReference type="OrthoDB" id="9785847at2"/>
<dbReference type="InterPro" id="IPR029058">
    <property type="entry name" value="AB_hydrolase_fold"/>
</dbReference>
<evidence type="ECO:0000259" key="1">
    <source>
        <dbReference type="Pfam" id="PF12146"/>
    </source>
</evidence>
<reference evidence="2 3" key="1">
    <citation type="submission" date="2019-07" db="EMBL/GenBank/DDBJ databases">
        <title>The draft genome sequence of Vibrio algivorus M1486.</title>
        <authorList>
            <person name="Meng X."/>
        </authorList>
    </citation>
    <scope>NUCLEOTIDE SEQUENCE [LARGE SCALE GENOMIC DNA]</scope>
    <source>
        <strain evidence="2 3">M1486</strain>
    </source>
</reference>
<feature type="domain" description="Serine aminopeptidase S33" evidence="1">
    <location>
        <begin position="83"/>
        <end position="206"/>
    </location>
</feature>
<dbReference type="GO" id="GO:0016787">
    <property type="term" value="F:hydrolase activity"/>
    <property type="evidence" value="ECO:0007669"/>
    <property type="project" value="UniProtKB-KW"/>
</dbReference>
<protein>
    <submittedName>
        <fullName evidence="2">Alpha/beta fold hydrolase</fullName>
    </submittedName>
</protein>
<organism evidence="2 3">
    <name type="scientific">Vibrio algivorus</name>
    <dbReference type="NCBI Taxonomy" id="1667024"/>
    <lineage>
        <taxon>Bacteria</taxon>
        <taxon>Pseudomonadati</taxon>
        <taxon>Pseudomonadota</taxon>
        <taxon>Gammaproteobacteria</taxon>
        <taxon>Vibrionales</taxon>
        <taxon>Vibrionaceae</taxon>
        <taxon>Vibrio</taxon>
    </lineage>
</organism>
<name>A0A557P0D9_9VIBR</name>